<protein>
    <recommendedName>
        <fullName evidence="2">Glycosyl hydrolase family 13 catalytic domain-containing protein</fullName>
    </recommendedName>
</protein>
<comment type="similarity">
    <text evidence="1">Belongs to the glycosyl hydrolase 13 family.</text>
</comment>
<dbReference type="InterPro" id="IPR037439">
    <property type="entry name" value="Branching_enzy"/>
</dbReference>
<dbReference type="InterPro" id="IPR013780">
    <property type="entry name" value="Glyco_hydro_b"/>
</dbReference>
<dbReference type="SMART" id="SM00642">
    <property type="entry name" value="Aamy"/>
    <property type="match status" value="1"/>
</dbReference>
<dbReference type="InterPro" id="IPR006047">
    <property type="entry name" value="GH13_cat_dom"/>
</dbReference>
<dbReference type="GO" id="GO:0003844">
    <property type="term" value="F:1,4-alpha-glucan branching enzyme activity"/>
    <property type="evidence" value="ECO:0007669"/>
    <property type="project" value="InterPro"/>
</dbReference>
<dbReference type="InterPro" id="IPR014756">
    <property type="entry name" value="Ig_E-set"/>
</dbReference>
<dbReference type="InterPro" id="IPR006048">
    <property type="entry name" value="A-amylase/branching_C"/>
</dbReference>
<dbReference type="Proteomes" id="UP000677228">
    <property type="component" value="Unassembled WGS sequence"/>
</dbReference>
<dbReference type="Proteomes" id="UP000663829">
    <property type="component" value="Unassembled WGS sequence"/>
</dbReference>
<dbReference type="GO" id="GO:0004553">
    <property type="term" value="F:hydrolase activity, hydrolyzing O-glycosyl compounds"/>
    <property type="evidence" value="ECO:0007669"/>
    <property type="project" value="InterPro"/>
</dbReference>
<comment type="caution">
    <text evidence="4">The sequence shown here is derived from an EMBL/GenBank/DDBJ whole genome shotgun (WGS) entry which is preliminary data.</text>
</comment>
<dbReference type="GO" id="GO:0043169">
    <property type="term" value="F:cation binding"/>
    <property type="evidence" value="ECO:0007669"/>
    <property type="project" value="InterPro"/>
</dbReference>
<dbReference type="Gene3D" id="2.60.40.1180">
    <property type="entry name" value="Golgi alpha-mannosidase II"/>
    <property type="match status" value="1"/>
</dbReference>
<evidence type="ECO:0000313" key="5">
    <source>
        <dbReference type="EMBL" id="CAF4036819.1"/>
    </source>
</evidence>
<evidence type="ECO:0000256" key="1">
    <source>
        <dbReference type="ARBA" id="ARBA00008061"/>
    </source>
</evidence>
<dbReference type="OrthoDB" id="1740265at2759"/>
<dbReference type="InterPro" id="IPR017853">
    <property type="entry name" value="GH"/>
</dbReference>
<dbReference type="Proteomes" id="UP000681722">
    <property type="component" value="Unassembled WGS sequence"/>
</dbReference>
<dbReference type="SUPFAM" id="SSF81296">
    <property type="entry name" value="E set domains"/>
    <property type="match status" value="1"/>
</dbReference>
<evidence type="ECO:0000313" key="3">
    <source>
        <dbReference type="EMBL" id="CAF1228807.1"/>
    </source>
</evidence>
<reference evidence="4" key="1">
    <citation type="submission" date="2021-02" db="EMBL/GenBank/DDBJ databases">
        <authorList>
            <person name="Nowell W R."/>
        </authorList>
    </citation>
    <scope>NUCLEOTIDE SEQUENCE</scope>
</reference>
<proteinExistence type="inferred from homology"/>
<dbReference type="Gene3D" id="2.60.40.10">
    <property type="entry name" value="Immunoglobulins"/>
    <property type="match status" value="1"/>
</dbReference>
<evidence type="ECO:0000313" key="4">
    <source>
        <dbReference type="EMBL" id="CAF1374555.1"/>
    </source>
</evidence>
<feature type="domain" description="Glycosyl hydrolase family 13 catalytic" evidence="2">
    <location>
        <begin position="118"/>
        <end position="472"/>
    </location>
</feature>
<dbReference type="EMBL" id="CAJNOQ010016101">
    <property type="protein sequence ID" value="CAF1374555.1"/>
    <property type="molecule type" value="Genomic_DNA"/>
</dbReference>
<dbReference type="Pfam" id="PF02922">
    <property type="entry name" value="CBM_48"/>
    <property type="match status" value="1"/>
</dbReference>
<gene>
    <name evidence="4" type="ORF">GPM918_LOCUS32023</name>
    <name evidence="3" type="ORF">OVA965_LOCUS25275</name>
    <name evidence="6" type="ORF">SRO942_LOCUS32679</name>
    <name evidence="5" type="ORF">TMI583_LOCUS26002</name>
</gene>
<dbReference type="Proteomes" id="UP000682733">
    <property type="component" value="Unassembled WGS sequence"/>
</dbReference>
<accession>A0A815JBK7</accession>
<evidence type="ECO:0000259" key="2">
    <source>
        <dbReference type="SMART" id="SM00642"/>
    </source>
</evidence>
<dbReference type="Gene3D" id="3.20.20.80">
    <property type="entry name" value="Glycosidases"/>
    <property type="match status" value="1"/>
</dbReference>
<dbReference type="InterPro" id="IPR004193">
    <property type="entry name" value="Glyco_hydro_13_N"/>
</dbReference>
<dbReference type="EMBL" id="CAJOBA010037153">
    <property type="protein sequence ID" value="CAF4036819.1"/>
    <property type="molecule type" value="Genomic_DNA"/>
</dbReference>
<evidence type="ECO:0000313" key="7">
    <source>
        <dbReference type="Proteomes" id="UP000663829"/>
    </source>
</evidence>
<dbReference type="InterPro" id="IPR013783">
    <property type="entry name" value="Ig-like_fold"/>
</dbReference>
<evidence type="ECO:0000313" key="6">
    <source>
        <dbReference type="EMBL" id="CAF4263864.1"/>
    </source>
</evidence>
<keyword evidence="7" id="KW-1185">Reference proteome</keyword>
<dbReference type="EMBL" id="CAJNOK010015609">
    <property type="protein sequence ID" value="CAF1228807.1"/>
    <property type="molecule type" value="Genomic_DNA"/>
</dbReference>
<dbReference type="PIRSF" id="PIRSF000463">
    <property type="entry name" value="GlgB"/>
    <property type="match status" value="1"/>
</dbReference>
<dbReference type="GO" id="GO:0005978">
    <property type="term" value="P:glycogen biosynthetic process"/>
    <property type="evidence" value="ECO:0007669"/>
    <property type="project" value="InterPro"/>
</dbReference>
<organism evidence="4 7">
    <name type="scientific">Didymodactylos carnosus</name>
    <dbReference type="NCBI Taxonomy" id="1234261"/>
    <lineage>
        <taxon>Eukaryota</taxon>
        <taxon>Metazoa</taxon>
        <taxon>Spiralia</taxon>
        <taxon>Gnathifera</taxon>
        <taxon>Rotifera</taxon>
        <taxon>Eurotatoria</taxon>
        <taxon>Bdelloidea</taxon>
        <taxon>Philodinida</taxon>
        <taxon>Philodinidae</taxon>
        <taxon>Didymodactylos</taxon>
    </lineage>
</organism>
<dbReference type="PANTHER" id="PTHR43002">
    <property type="entry name" value="GLYCOGEN DEBRANCHING ENZYME"/>
    <property type="match status" value="1"/>
</dbReference>
<name>A0A815JBK7_9BILA</name>
<dbReference type="Pfam" id="PF02806">
    <property type="entry name" value="Alpha-amylase_C"/>
    <property type="match status" value="1"/>
</dbReference>
<dbReference type="SUPFAM" id="SSF51011">
    <property type="entry name" value="Glycosyl hydrolase domain"/>
    <property type="match status" value="1"/>
</dbReference>
<dbReference type="EMBL" id="CAJOBC010077650">
    <property type="protein sequence ID" value="CAF4263864.1"/>
    <property type="molecule type" value="Genomic_DNA"/>
</dbReference>
<dbReference type="AlphaFoldDB" id="A0A815JBK7"/>
<dbReference type="SUPFAM" id="SSF51445">
    <property type="entry name" value="(Trans)glycosidases"/>
    <property type="match status" value="1"/>
</dbReference>
<sequence>MPSPIEFKLFAPHNIQRAKLIGTFPSWNEIPMIKNLSDGTFRCSINLEDGDYEYKYRIQKENDKQEWIDVIDPYVKHFNSDKQTGIIRIDQGKQIVDKYEWLYDNIKLPENKDLILYELYIADFTQEGTFTSAIAKLDYLQDLGINGIELLPIFETPASHTWGYTTRNYFSLKTTYGTTEDFKHLVDECHRRKIRVIIDGVYNHVHMEHSLLQIDRDYWFYHDRKHPDDPNHWGPEFNYEYHDEQLDIRPAWLFVSDVVKYYIQEYHIDGIRFDAAKQMCHYDVLEYLDQEVRRMIPNKSFYAVAEYVPDTPTITKAMHGPLDGCWRNTFKDGLVKTLCKATIKQDELQKPSYPFSSNIIEIMKTVIDGRRQGYSTSTNIVNYVSCHDNERFIYRLEQEHGDPIELFQRVRLASILLMTSFGLPMLWHGTEFGENRELGTQNPHEKQMKLQWNLLKENEQIFCTYKKLIHLRKQSPALKSDHLQFIHEDVNQKILAYVRQEDVLVIVNFTDKNVRDYQVANVPFNGTWREILEEKEYLVENNQLMTDLDSYSGLVLIKNV</sequence>
<dbReference type="Pfam" id="PF00128">
    <property type="entry name" value="Alpha-amylase"/>
    <property type="match status" value="1"/>
</dbReference>